<keyword evidence="3" id="KW-0805">Transcription regulation</keyword>
<dbReference type="GO" id="GO:0005634">
    <property type="term" value="C:nucleus"/>
    <property type="evidence" value="ECO:0007669"/>
    <property type="project" value="UniProtKB-SubCell"/>
</dbReference>
<feature type="domain" description="Calmodulin binding protein central" evidence="10">
    <location>
        <begin position="252"/>
        <end position="320"/>
    </location>
</feature>
<name>A0AAV6XIV7_9LAMI</name>
<evidence type="ECO:0000259" key="11">
    <source>
        <dbReference type="Pfam" id="PF20452"/>
    </source>
</evidence>
<dbReference type="InterPro" id="IPR046830">
    <property type="entry name" value="Calmod_bind_M"/>
</dbReference>
<gene>
    <name evidence="12" type="ORF">BUALT_Bualt07G0041800</name>
</gene>
<dbReference type="InterPro" id="IPR012416">
    <property type="entry name" value="CBP60"/>
</dbReference>
<dbReference type="InterPro" id="IPR046831">
    <property type="entry name" value="Calmodulin_bind_N"/>
</dbReference>
<evidence type="ECO:0000256" key="1">
    <source>
        <dbReference type="ARBA" id="ARBA00004123"/>
    </source>
</evidence>
<keyword evidence="5" id="KW-0010">Activator</keyword>
<dbReference type="Pfam" id="PF20451">
    <property type="entry name" value="Calmod_bind_M"/>
    <property type="match status" value="1"/>
</dbReference>
<protein>
    <recommendedName>
        <fullName evidence="14">Calmodulin-binding protein</fullName>
    </recommendedName>
</protein>
<dbReference type="AlphaFoldDB" id="A0AAV6XIV7"/>
<dbReference type="GO" id="GO:0003700">
    <property type="term" value="F:DNA-binding transcription factor activity"/>
    <property type="evidence" value="ECO:0007669"/>
    <property type="project" value="TreeGrafter"/>
</dbReference>
<evidence type="ECO:0000256" key="7">
    <source>
        <dbReference type="ARBA" id="ARBA00023242"/>
    </source>
</evidence>
<feature type="region of interest" description="Disordered" evidence="8">
    <location>
        <begin position="1"/>
        <end position="22"/>
    </location>
</feature>
<accession>A0AAV6XIV7</accession>
<feature type="domain" description="Calmodulin binding protein C-terminal" evidence="11">
    <location>
        <begin position="326"/>
        <end position="385"/>
    </location>
</feature>
<dbReference type="GO" id="GO:0080142">
    <property type="term" value="P:regulation of salicylic acid biosynthetic process"/>
    <property type="evidence" value="ECO:0007669"/>
    <property type="project" value="TreeGrafter"/>
</dbReference>
<comment type="caution">
    <text evidence="12">The sequence shown here is derived from an EMBL/GenBank/DDBJ whole genome shotgun (WGS) entry which is preliminary data.</text>
</comment>
<keyword evidence="4" id="KW-0238">DNA-binding</keyword>
<organism evidence="12 13">
    <name type="scientific">Buddleja alternifolia</name>
    <dbReference type="NCBI Taxonomy" id="168488"/>
    <lineage>
        <taxon>Eukaryota</taxon>
        <taxon>Viridiplantae</taxon>
        <taxon>Streptophyta</taxon>
        <taxon>Embryophyta</taxon>
        <taxon>Tracheophyta</taxon>
        <taxon>Spermatophyta</taxon>
        <taxon>Magnoliopsida</taxon>
        <taxon>eudicotyledons</taxon>
        <taxon>Gunneridae</taxon>
        <taxon>Pentapetalae</taxon>
        <taxon>asterids</taxon>
        <taxon>lamiids</taxon>
        <taxon>Lamiales</taxon>
        <taxon>Scrophulariaceae</taxon>
        <taxon>Buddlejeae</taxon>
        <taxon>Buddleja</taxon>
    </lineage>
</organism>
<dbReference type="Pfam" id="PF07887">
    <property type="entry name" value="Calmodulin_bind"/>
    <property type="match status" value="1"/>
</dbReference>
<evidence type="ECO:0000259" key="9">
    <source>
        <dbReference type="Pfam" id="PF07887"/>
    </source>
</evidence>
<evidence type="ECO:0000313" key="13">
    <source>
        <dbReference type="Proteomes" id="UP000826271"/>
    </source>
</evidence>
<evidence type="ECO:0000256" key="2">
    <source>
        <dbReference type="ARBA" id="ARBA00007214"/>
    </source>
</evidence>
<evidence type="ECO:0000256" key="6">
    <source>
        <dbReference type="ARBA" id="ARBA00023163"/>
    </source>
</evidence>
<evidence type="ECO:0000313" key="12">
    <source>
        <dbReference type="EMBL" id="KAG8378990.1"/>
    </source>
</evidence>
<keyword evidence="13" id="KW-1185">Reference proteome</keyword>
<dbReference type="InterPro" id="IPR046829">
    <property type="entry name" value="Calmod_bind_C"/>
</dbReference>
<evidence type="ECO:0000256" key="3">
    <source>
        <dbReference type="ARBA" id="ARBA00023015"/>
    </source>
</evidence>
<dbReference type="GO" id="GO:0043565">
    <property type="term" value="F:sequence-specific DNA binding"/>
    <property type="evidence" value="ECO:0007669"/>
    <property type="project" value="TreeGrafter"/>
</dbReference>
<dbReference type="PANTHER" id="PTHR31713:SF14">
    <property type="entry name" value="CALMODULIN-BINDING PROTEIN 60 A"/>
    <property type="match status" value="1"/>
</dbReference>
<dbReference type="GO" id="GO:0005516">
    <property type="term" value="F:calmodulin binding"/>
    <property type="evidence" value="ECO:0007669"/>
    <property type="project" value="InterPro"/>
</dbReference>
<sequence length="594" mass="66469">MQVNMQMGGSFNGESDQGSNSDDGQIILALRKMVEKEIEVRVIHTVHRVIEPIVENLMRKVVKEEILSAQEKLLTGENRNNHTDERIMSRERNLGLKFLDDEVSSPVLTGEKIKGKGGNYMMVALVDKNTGGFVKCGPESSAQVEILVLDSSGDDEHNWSFKDFNDMIIKEGDKKKPHFAKCNYIYLKEGIGFLNNSKLSHGSDWINRCKCRLGARIVRNFDGIRVQEAWTKSFLVSDRRSTLYGKSELPSLTDEIWRLKSIGKDGAPCKNLNKMNISTVKDFLFLHSVNPERLQKIAAGAKGKTTLAKWKVTVDHAQTCIIDDNKIYLYCPSSESKTGVTFNVVGGLKGLIHDSHYVPINDLSEDEKAHARELLQSAYENQKDISDFVDEASLLQKYPYKSSDINGCDLTTSETINGYDPTEPGVSRQSITPTVNHSGSIVQISMGQSHDPHLEIPNWAPSCSVSNFKAGTSSQSTNMILGLDSFGLITVCEPHLPYHGSSSFSFDLDPSLERFVDNENLMAATFPETYNVPQTLEAKSHSHPQSNATRIHLIEVMDAVIWMVRAGQRFMAQRNIRVRKRRKIHEEVAYGGLV</sequence>
<evidence type="ECO:0000256" key="4">
    <source>
        <dbReference type="ARBA" id="ARBA00023125"/>
    </source>
</evidence>
<proteinExistence type="inferred from homology"/>
<comment type="subcellular location">
    <subcellularLocation>
        <location evidence="1">Nucleus</location>
    </subcellularLocation>
</comment>
<evidence type="ECO:0000256" key="5">
    <source>
        <dbReference type="ARBA" id="ARBA00023159"/>
    </source>
</evidence>
<evidence type="ECO:0000259" key="10">
    <source>
        <dbReference type="Pfam" id="PF20451"/>
    </source>
</evidence>
<evidence type="ECO:0008006" key="14">
    <source>
        <dbReference type="Google" id="ProtNLM"/>
    </source>
</evidence>
<keyword evidence="6" id="KW-0804">Transcription</keyword>
<keyword evidence="7" id="KW-0539">Nucleus</keyword>
<evidence type="ECO:0000256" key="8">
    <source>
        <dbReference type="SAM" id="MobiDB-lite"/>
    </source>
</evidence>
<dbReference type="Pfam" id="PF20452">
    <property type="entry name" value="Calmod_bind_C"/>
    <property type="match status" value="1"/>
</dbReference>
<comment type="similarity">
    <text evidence="2">Belongs to the plant ACBP60 protein family.</text>
</comment>
<dbReference type="PANTHER" id="PTHR31713">
    <property type="entry name" value="OS02G0177800 PROTEIN"/>
    <property type="match status" value="1"/>
</dbReference>
<dbReference type="Proteomes" id="UP000826271">
    <property type="component" value="Unassembled WGS sequence"/>
</dbReference>
<reference evidence="12" key="1">
    <citation type="submission" date="2019-10" db="EMBL/GenBank/DDBJ databases">
        <authorList>
            <person name="Zhang R."/>
            <person name="Pan Y."/>
            <person name="Wang J."/>
            <person name="Ma R."/>
            <person name="Yu S."/>
        </authorList>
    </citation>
    <scope>NUCLEOTIDE SEQUENCE</scope>
    <source>
        <strain evidence="12">LA-IB0</strain>
        <tissue evidence="12">Leaf</tissue>
    </source>
</reference>
<dbReference type="EMBL" id="WHWC01000007">
    <property type="protein sequence ID" value="KAG8378990.1"/>
    <property type="molecule type" value="Genomic_DNA"/>
</dbReference>
<feature type="domain" description="Calmodulin binding protein-like N-terminal" evidence="9">
    <location>
        <begin position="96"/>
        <end position="239"/>
    </location>
</feature>